<dbReference type="Proteomes" id="UP000316199">
    <property type="component" value="Unassembled WGS sequence"/>
</dbReference>
<dbReference type="GO" id="GO:0005829">
    <property type="term" value="C:cytosol"/>
    <property type="evidence" value="ECO:0007669"/>
    <property type="project" value="TreeGrafter"/>
</dbReference>
<reference evidence="2 3" key="1">
    <citation type="submission" date="2019-02" db="EMBL/GenBank/DDBJ databases">
        <title>Prokaryotic population dynamics and viral predation in marine succession experiment using metagenomics: the confinement effect.</title>
        <authorList>
            <person name="Haro-Moreno J.M."/>
            <person name="Rodriguez-Valera F."/>
            <person name="Lopez-Perez M."/>
        </authorList>
    </citation>
    <scope>NUCLEOTIDE SEQUENCE [LARGE SCALE GENOMIC DNA]</scope>
    <source>
        <strain evidence="2">MED-G157</strain>
    </source>
</reference>
<proteinExistence type="inferred from homology"/>
<dbReference type="InterPro" id="IPR005583">
    <property type="entry name" value="YaaA"/>
</dbReference>
<dbReference type="NCBIfam" id="NF002541">
    <property type="entry name" value="PRK02101.1-1"/>
    <property type="match status" value="1"/>
</dbReference>
<dbReference type="Pfam" id="PF03883">
    <property type="entry name" value="H2O2_YaaD"/>
    <property type="match status" value="1"/>
</dbReference>
<evidence type="ECO:0000313" key="2">
    <source>
        <dbReference type="EMBL" id="RZO75734.1"/>
    </source>
</evidence>
<sequence length="257" mass="29705">MLTLLSPAKTLDFETKPTTSKTSSSNLLARSEELITIMKEQSPQDLTKLMGISPKLAELNLQRYKEWKRPFHLKNAKQAILAFKGDVYIGLEAEAYNIRDLNFAQKNLRILSGLYGLLRPLDLIQPYRLEMGTRLSNKRGKDLYAFWGDEITEEIIEELSKHRNKTLINLASNEYFKSVTPELLPARLITPVFKDYSKGSYKVLSFFAKKARGAMARFIVRNRINRPEDIKDFNTDGYQFNPDLTNSQQWVFTRKIS</sequence>
<dbReference type="PANTHER" id="PTHR30283:SF4">
    <property type="entry name" value="PEROXIDE STRESS RESISTANCE PROTEIN YAAA"/>
    <property type="match status" value="1"/>
</dbReference>
<evidence type="ECO:0000256" key="1">
    <source>
        <dbReference type="HAMAP-Rule" id="MF_00652"/>
    </source>
</evidence>
<dbReference type="NCBIfam" id="NF002542">
    <property type="entry name" value="PRK02101.1-3"/>
    <property type="match status" value="1"/>
</dbReference>
<gene>
    <name evidence="2" type="primary">yaaA</name>
    <name evidence="2" type="ORF">EVA68_06285</name>
</gene>
<dbReference type="HAMAP" id="MF_00652">
    <property type="entry name" value="UPF0246"/>
    <property type="match status" value="1"/>
</dbReference>
<protein>
    <recommendedName>
        <fullName evidence="1">UPF0246 protein EVA68_06285</fullName>
    </recommendedName>
</protein>
<comment type="similarity">
    <text evidence="1">Belongs to the UPF0246 family.</text>
</comment>
<dbReference type="AlphaFoldDB" id="A0A520RZY7"/>
<accession>A0A520RZY7</accession>
<name>A0A520RZY7_9GAMM</name>
<organism evidence="2 3">
    <name type="scientific">OM182 bacterium</name>
    <dbReference type="NCBI Taxonomy" id="2510334"/>
    <lineage>
        <taxon>Bacteria</taxon>
        <taxon>Pseudomonadati</taxon>
        <taxon>Pseudomonadota</taxon>
        <taxon>Gammaproteobacteria</taxon>
        <taxon>OMG group</taxon>
        <taxon>OM182 clade</taxon>
    </lineage>
</organism>
<dbReference type="PANTHER" id="PTHR30283">
    <property type="entry name" value="PEROXIDE STRESS RESPONSE PROTEIN YAAA"/>
    <property type="match status" value="1"/>
</dbReference>
<comment type="caution">
    <text evidence="2">The sequence shown here is derived from an EMBL/GenBank/DDBJ whole genome shotgun (WGS) entry which is preliminary data.</text>
</comment>
<dbReference type="GO" id="GO:0033194">
    <property type="term" value="P:response to hydroperoxide"/>
    <property type="evidence" value="ECO:0007669"/>
    <property type="project" value="TreeGrafter"/>
</dbReference>
<dbReference type="EMBL" id="SHAG01000026">
    <property type="protein sequence ID" value="RZO75734.1"/>
    <property type="molecule type" value="Genomic_DNA"/>
</dbReference>
<evidence type="ECO:0000313" key="3">
    <source>
        <dbReference type="Proteomes" id="UP000316199"/>
    </source>
</evidence>